<dbReference type="PANTHER" id="PTHR11699">
    <property type="entry name" value="ALDEHYDE DEHYDROGENASE-RELATED"/>
    <property type="match status" value="1"/>
</dbReference>
<feature type="compositionally biased region" description="Low complexity" evidence="6">
    <location>
        <begin position="463"/>
        <end position="479"/>
    </location>
</feature>
<comment type="similarity">
    <text evidence="1 5">Belongs to the aldehyde dehydrogenase family.</text>
</comment>
<accession>U3P7H2</accession>
<dbReference type="Proteomes" id="UP000016743">
    <property type="component" value="Chromosome"/>
</dbReference>
<dbReference type="EMBL" id="CP006734">
    <property type="protein sequence ID" value="AGW41394.1"/>
    <property type="molecule type" value="Genomic_DNA"/>
</dbReference>
<gene>
    <name evidence="8" type="ORF">O159_13180</name>
</gene>
<dbReference type="Gene3D" id="3.40.309.10">
    <property type="entry name" value="Aldehyde Dehydrogenase, Chain A, domain 2"/>
    <property type="match status" value="1"/>
</dbReference>
<dbReference type="HOGENOM" id="CLU_327008_0_0_11"/>
<dbReference type="InterPro" id="IPR000253">
    <property type="entry name" value="FHA_dom"/>
</dbReference>
<dbReference type="KEGG" id="lxy:O159_13180"/>
<feature type="active site" evidence="4">
    <location>
        <position position="249"/>
    </location>
</feature>
<dbReference type="PROSITE" id="PS00687">
    <property type="entry name" value="ALDEHYDE_DEHYDR_GLU"/>
    <property type="match status" value="1"/>
</dbReference>
<evidence type="ECO:0000256" key="2">
    <source>
        <dbReference type="ARBA" id="ARBA00022553"/>
    </source>
</evidence>
<dbReference type="AlphaFoldDB" id="U3P7H2"/>
<dbReference type="Gene3D" id="2.60.200.20">
    <property type="match status" value="1"/>
</dbReference>
<evidence type="ECO:0000256" key="5">
    <source>
        <dbReference type="RuleBase" id="RU003345"/>
    </source>
</evidence>
<dbReference type="CDD" id="cd00060">
    <property type="entry name" value="FHA"/>
    <property type="match status" value="1"/>
</dbReference>
<dbReference type="InterPro" id="IPR016163">
    <property type="entry name" value="Ald_DH_C"/>
</dbReference>
<proteinExistence type="inferred from homology"/>
<keyword evidence="9" id="KW-1185">Reference proteome</keyword>
<dbReference type="InterPro" id="IPR016161">
    <property type="entry name" value="Ald_DH/histidinol_DH"/>
</dbReference>
<dbReference type="Pfam" id="PF00171">
    <property type="entry name" value="Aldedh"/>
    <property type="match status" value="1"/>
</dbReference>
<keyword evidence="3 5" id="KW-0560">Oxidoreductase</keyword>
<dbReference type="InterPro" id="IPR015590">
    <property type="entry name" value="Aldehyde_DH_dom"/>
</dbReference>
<dbReference type="InterPro" id="IPR016160">
    <property type="entry name" value="Ald_DH_CS_CYS"/>
</dbReference>
<feature type="compositionally biased region" description="Basic residues" evidence="6">
    <location>
        <begin position="362"/>
        <end position="378"/>
    </location>
</feature>
<dbReference type="SUPFAM" id="SSF49879">
    <property type="entry name" value="SMAD/FHA domain"/>
    <property type="match status" value="1"/>
</dbReference>
<dbReference type="FunFam" id="3.40.605.10:FF:000007">
    <property type="entry name" value="NAD/NADP-dependent betaine aldehyde dehydrogenase"/>
    <property type="match status" value="1"/>
</dbReference>
<evidence type="ECO:0000256" key="1">
    <source>
        <dbReference type="ARBA" id="ARBA00009986"/>
    </source>
</evidence>
<feature type="compositionally biased region" description="Low complexity" evidence="6">
    <location>
        <begin position="344"/>
        <end position="361"/>
    </location>
</feature>
<dbReference type="eggNOG" id="COG1716">
    <property type="taxonomic scope" value="Bacteria"/>
</dbReference>
<dbReference type="PATRIC" id="fig|1389489.3.peg.1265"/>
<feature type="region of interest" description="Disordered" evidence="6">
    <location>
        <begin position="325"/>
        <end position="397"/>
    </location>
</feature>
<protein>
    <recommendedName>
        <fullName evidence="7">FHA domain-containing protein</fullName>
    </recommendedName>
</protein>
<dbReference type="Pfam" id="PF00498">
    <property type="entry name" value="FHA"/>
    <property type="match status" value="1"/>
</dbReference>
<reference evidence="8 9" key="1">
    <citation type="journal article" date="2013" name="Genome Announc.">
        <title>Complete Genome Sequence of Leifsonia xyli subsp. cynodontis Strain DSM46306, a Gram-Positive Bacterial Pathogen of Grasses.</title>
        <authorList>
            <person name="Monteiro-Vitorello C.B."/>
            <person name="Zerillo M.M."/>
            <person name="Van Sluys M.A."/>
            <person name="Camargo L.E."/>
            <person name="Kitajima J.P."/>
        </authorList>
    </citation>
    <scope>NUCLEOTIDE SEQUENCE [LARGE SCALE GENOMIC DNA]</scope>
    <source>
        <strain evidence="8 9">DSM 46306</strain>
    </source>
</reference>
<evidence type="ECO:0000259" key="7">
    <source>
        <dbReference type="PROSITE" id="PS50006"/>
    </source>
</evidence>
<evidence type="ECO:0000256" key="6">
    <source>
        <dbReference type="SAM" id="MobiDB-lite"/>
    </source>
</evidence>
<name>U3P7H2_LEIXC</name>
<feature type="region of interest" description="Disordered" evidence="6">
    <location>
        <begin position="431"/>
        <end position="484"/>
    </location>
</feature>
<evidence type="ECO:0000313" key="9">
    <source>
        <dbReference type="Proteomes" id="UP000016743"/>
    </source>
</evidence>
<evidence type="ECO:0000256" key="3">
    <source>
        <dbReference type="ARBA" id="ARBA00023002"/>
    </source>
</evidence>
<dbReference type="Gene3D" id="3.40.605.10">
    <property type="entry name" value="Aldehyde Dehydrogenase, Chain A, domain 1"/>
    <property type="match status" value="1"/>
</dbReference>
<feature type="compositionally biased region" description="Polar residues" evidence="6">
    <location>
        <begin position="328"/>
        <end position="343"/>
    </location>
</feature>
<feature type="domain" description="FHA" evidence="7">
    <location>
        <begin position="776"/>
        <end position="832"/>
    </location>
</feature>
<evidence type="ECO:0000256" key="4">
    <source>
        <dbReference type="PROSITE-ProRule" id="PRU10007"/>
    </source>
</evidence>
<evidence type="ECO:0000313" key="8">
    <source>
        <dbReference type="EMBL" id="AGW41394.1"/>
    </source>
</evidence>
<dbReference type="PROSITE" id="PS00070">
    <property type="entry name" value="ALDEHYDE_DEHYDR_CYS"/>
    <property type="match status" value="1"/>
</dbReference>
<keyword evidence="2" id="KW-0597">Phosphoprotein</keyword>
<dbReference type="GO" id="GO:0016620">
    <property type="term" value="F:oxidoreductase activity, acting on the aldehyde or oxo group of donors, NAD or NADP as acceptor"/>
    <property type="evidence" value="ECO:0007669"/>
    <property type="project" value="InterPro"/>
</dbReference>
<dbReference type="eggNOG" id="COG1012">
    <property type="taxonomic scope" value="Bacteria"/>
</dbReference>
<dbReference type="InterPro" id="IPR016162">
    <property type="entry name" value="Ald_DH_N"/>
</dbReference>
<organism evidence="8 9">
    <name type="scientific">Leifsonia xyli subsp. cynodontis DSM 46306</name>
    <dbReference type="NCBI Taxonomy" id="1389489"/>
    <lineage>
        <taxon>Bacteria</taxon>
        <taxon>Bacillati</taxon>
        <taxon>Actinomycetota</taxon>
        <taxon>Actinomycetes</taxon>
        <taxon>Micrococcales</taxon>
        <taxon>Microbacteriaceae</taxon>
        <taxon>Leifsonia</taxon>
    </lineage>
</organism>
<feature type="compositionally biased region" description="Low complexity" evidence="6">
    <location>
        <begin position="445"/>
        <end position="456"/>
    </location>
</feature>
<dbReference type="PROSITE" id="PS50006">
    <property type="entry name" value="FHA_DOMAIN"/>
    <property type="match status" value="1"/>
</dbReference>
<dbReference type="InterPro" id="IPR008984">
    <property type="entry name" value="SMAD_FHA_dom_sf"/>
</dbReference>
<dbReference type="InterPro" id="IPR029510">
    <property type="entry name" value="Ald_DH_CS_GLU"/>
</dbReference>
<dbReference type="STRING" id="1389489.O159_13180"/>
<dbReference type="SUPFAM" id="SSF53720">
    <property type="entry name" value="ALDH-like"/>
    <property type="match status" value="1"/>
</dbReference>
<sequence length="880" mass="92170">MSARELRNFVGGDYVDSTATERLDIVDPATEEVFATAPISTERDVALAYRTAADAFETWGETTPGERQLALLRFADALEARAEELADVEVRDTGKPRAGIVADEVEVMIDQVRFFAAAARNLEGRSAGEYLKDHTSFIRREPIGVIGQVTPWNYPMMMAIWKLAPALAAGNAVVLKPSDSTPSSSLLLAEIASEFLPAATVNVVTGNRETGRALVADPTPQMVSITGSVRAGVEVAGSAALDLKRVHLELGGKAPVVVFDDADIEQAVEGISAAGFYNAGQDCTAATRLLVQEGIHDEFVAALVEYSRDNAKTGAPLEEGILLGRSPVPTSWPASRASSSACPTTRSSRSAGIGRATAATSTRRRSSPGCARRMRPCRMRSSDRSSQRRHSPTNRTRCVARTVCRTASPPRCGRRTTGRPCGWPSASISDPCGSTPISRSSPRCRTAVSSTRAMARTSRRTVSRTTLGSSTSCRTSGSSPDPIAWRTAPVTPGFTRYAPAAGPSRWLFVAGRRFVACVESAIADSILDAVWWLADSELATIESVVGAFPLAGPGSVRSFAVADLGEPNAAGEITVTAVVRGSAAIDVFSVGGARRFGAGGVQPWVLAEFRSVSGLVLGGNDLPTGPVARLGIGSLPLGLGVVDGELLTWSLSPIERVERSAPRPEPVSEDATAGGGETIIPAPSQGSSLFAHTTPPAEAGARMSADGSLAAKAHPVAHELPGTVDIEAPARTLGDAAYPPLPDEFAPTAPVRLPPAPASYAIRIGSGDDIPLDVPVLLGRRPAVRRFDSGVAPRLLSVPSPTQEVSATHLRIEQSGDAAVVTDLRSTNGTVVLRPGAQAVRLRPGESAVVLAGTVVEIGDGNIIEIIATPIGDRREEGRE</sequence>